<name>A0A1J6IVB7_NICAT</name>
<dbReference type="OrthoDB" id="1910737at2759"/>
<evidence type="ECO:0000313" key="2">
    <source>
        <dbReference type="EMBL" id="OIT08690.1"/>
    </source>
</evidence>
<dbReference type="SMR" id="A0A1J6IVB7"/>
<evidence type="ECO:0000313" key="3">
    <source>
        <dbReference type="Proteomes" id="UP000187609"/>
    </source>
</evidence>
<feature type="region of interest" description="Disordered" evidence="1">
    <location>
        <begin position="57"/>
        <end position="76"/>
    </location>
</feature>
<proteinExistence type="predicted"/>
<reference evidence="2" key="1">
    <citation type="submission" date="2016-11" db="EMBL/GenBank/DDBJ databases">
        <title>The genome of Nicotiana attenuata.</title>
        <authorList>
            <person name="Xu S."/>
            <person name="Brockmoeller T."/>
            <person name="Gaquerel E."/>
            <person name="Navarro A."/>
            <person name="Kuhl H."/>
            <person name="Gase K."/>
            <person name="Ling Z."/>
            <person name="Zhou W."/>
            <person name="Kreitzer C."/>
            <person name="Stanke M."/>
            <person name="Tang H."/>
            <person name="Lyons E."/>
            <person name="Pandey P."/>
            <person name="Pandey S.P."/>
            <person name="Timmermann B."/>
            <person name="Baldwin I.T."/>
        </authorList>
    </citation>
    <scope>NUCLEOTIDE SEQUENCE [LARGE SCALE GENOMIC DNA]</scope>
    <source>
        <strain evidence="2">UT</strain>
    </source>
</reference>
<dbReference type="EMBL" id="MJEQ01037183">
    <property type="protein sequence ID" value="OIT08690.1"/>
    <property type="molecule type" value="Genomic_DNA"/>
</dbReference>
<dbReference type="InterPro" id="IPR045290">
    <property type="entry name" value="MOC1-like"/>
</dbReference>
<dbReference type="CDD" id="cd22992">
    <property type="entry name" value="MOC1"/>
    <property type="match status" value="1"/>
</dbReference>
<evidence type="ECO:0000256" key="1">
    <source>
        <dbReference type="SAM" id="MobiDB-lite"/>
    </source>
</evidence>
<dbReference type="PANTHER" id="PTHR36015">
    <property type="entry name" value="HOLLIDAY JUNCTION RESOLVASE MOC1, CHLOROPLASTIC-RELATED"/>
    <property type="match status" value="1"/>
</dbReference>
<sequence length="281" mass="30595">MESTLVQTQPLQFVHSMTSKFIPTIRFTASSSVAFKRLFSASVSSSAAITTNAPVIEEQNPSPEPTISSRNGAPKVARGSKGILEAQLKMDWLESLSCPFQYTKDLNNAGWVIGVDPDTSGALALLKPNQPPQVFDSPHLKVLVGKGVRKRLDAKAIVQLLKSFEAPIGTTVYVEQSTPYPQDGKQGWWSGGFGYGMWIGILIASGFSVIPVPSSAWKSEFQLTKERSKKDYSREVASELFPSLSSLLKRKKDHGRAEALLIAAYGKGIKINSDSFSVVEN</sequence>
<dbReference type="AlphaFoldDB" id="A0A1J6IVB7"/>
<keyword evidence="3" id="KW-1185">Reference proteome</keyword>
<feature type="compositionally biased region" description="Polar residues" evidence="1">
    <location>
        <begin position="57"/>
        <end position="71"/>
    </location>
</feature>
<accession>A0A1J6IVB7</accession>
<comment type="caution">
    <text evidence="2">The sequence shown here is derived from an EMBL/GenBank/DDBJ whole genome shotgun (WGS) entry which is preliminary data.</text>
</comment>
<dbReference type="Gramene" id="OIT08690">
    <property type="protein sequence ID" value="OIT08690"/>
    <property type="gene ID" value="A4A49_09991"/>
</dbReference>
<dbReference type="GO" id="GO:0008821">
    <property type="term" value="F:crossover junction DNA endonuclease activity"/>
    <property type="evidence" value="ECO:0007669"/>
    <property type="project" value="InterPro"/>
</dbReference>
<dbReference type="PANTHER" id="PTHR36015:SF6">
    <property type="entry name" value="HOLLIDAY JUNCTION RESOLVASE MOC1, CHLOROPLASTIC-RELATED"/>
    <property type="match status" value="1"/>
</dbReference>
<organism evidence="2 3">
    <name type="scientific">Nicotiana attenuata</name>
    <name type="common">Coyote tobacco</name>
    <dbReference type="NCBI Taxonomy" id="49451"/>
    <lineage>
        <taxon>Eukaryota</taxon>
        <taxon>Viridiplantae</taxon>
        <taxon>Streptophyta</taxon>
        <taxon>Embryophyta</taxon>
        <taxon>Tracheophyta</taxon>
        <taxon>Spermatophyta</taxon>
        <taxon>Magnoliopsida</taxon>
        <taxon>eudicotyledons</taxon>
        <taxon>Gunneridae</taxon>
        <taxon>Pentapetalae</taxon>
        <taxon>asterids</taxon>
        <taxon>lamiids</taxon>
        <taxon>Solanales</taxon>
        <taxon>Solanaceae</taxon>
        <taxon>Nicotianoideae</taxon>
        <taxon>Nicotianeae</taxon>
        <taxon>Nicotiana</taxon>
    </lineage>
</organism>
<dbReference type="STRING" id="49451.A0A1J6IVB7"/>
<protein>
    <submittedName>
        <fullName evidence="2">Uncharacterized protein</fullName>
    </submittedName>
</protein>
<dbReference type="OMA" id="HSMTSKF"/>
<dbReference type="Proteomes" id="UP000187609">
    <property type="component" value="Unassembled WGS sequence"/>
</dbReference>
<gene>
    <name evidence="2" type="ORF">A4A49_09991</name>
</gene>
<dbReference type="KEGG" id="nau:109231548"/>